<dbReference type="PaxDb" id="4565-Traes_5DL_89063F4B2.1"/>
<dbReference type="SMR" id="A0A3B6MUK1"/>
<reference evidence="2" key="1">
    <citation type="submission" date="2018-08" db="EMBL/GenBank/DDBJ databases">
        <authorList>
            <person name="Rossello M."/>
        </authorList>
    </citation>
    <scope>NUCLEOTIDE SEQUENCE [LARGE SCALE GENOMIC DNA]</scope>
    <source>
        <strain evidence="2">cv. Chinese Spring</strain>
    </source>
</reference>
<evidence type="ECO:0000313" key="2">
    <source>
        <dbReference type="EnsemblPlants" id="TraesCS5D02G262500.1"/>
    </source>
</evidence>
<dbReference type="InterPro" id="IPR004314">
    <property type="entry name" value="Neprosin"/>
</dbReference>
<dbReference type="Gramene" id="TraesCLE_scaffold_030295_01G000200.1">
    <property type="protein sequence ID" value="TraesCLE_scaffold_030295_01G000200.1"/>
    <property type="gene ID" value="TraesCLE_scaffold_030295_01G000200"/>
</dbReference>
<dbReference type="Pfam" id="PF03080">
    <property type="entry name" value="Neprosin"/>
    <property type="match status" value="1"/>
</dbReference>
<proteinExistence type="predicted"/>
<dbReference type="OrthoDB" id="650213at2759"/>
<dbReference type="Gramene" id="TraesRN5D0100629400.1">
    <property type="protein sequence ID" value="TraesRN5D0100629400.1"/>
    <property type="gene ID" value="TraesRN5D0100629400"/>
</dbReference>
<accession>A0A3B6MUK1</accession>
<dbReference type="Proteomes" id="UP000019116">
    <property type="component" value="Chromosome 5D"/>
</dbReference>
<feature type="domain" description="Neprosin PEP catalytic" evidence="1">
    <location>
        <begin position="1"/>
        <end position="241"/>
    </location>
</feature>
<dbReference type="OMA" id="PWRVNIT"/>
<dbReference type="Gramene" id="TraesCS5D03G0602700.1">
    <property type="protein sequence ID" value="TraesCS5D03G0602700.1.CDS"/>
    <property type="gene ID" value="TraesCS5D03G0602700"/>
</dbReference>
<dbReference type="Gramene" id="TraesCAD_scaffold_007701_01G000500.1">
    <property type="protein sequence ID" value="TraesCAD_scaffold_007701_01G000500.1"/>
    <property type="gene ID" value="TraesCAD_scaffold_007701_01G000500"/>
</dbReference>
<organism evidence="2">
    <name type="scientific">Triticum aestivum</name>
    <name type="common">Wheat</name>
    <dbReference type="NCBI Taxonomy" id="4565"/>
    <lineage>
        <taxon>Eukaryota</taxon>
        <taxon>Viridiplantae</taxon>
        <taxon>Streptophyta</taxon>
        <taxon>Embryophyta</taxon>
        <taxon>Tracheophyta</taxon>
        <taxon>Spermatophyta</taxon>
        <taxon>Magnoliopsida</taxon>
        <taxon>Liliopsida</taxon>
        <taxon>Poales</taxon>
        <taxon>Poaceae</taxon>
        <taxon>BOP clade</taxon>
        <taxon>Pooideae</taxon>
        <taxon>Triticodae</taxon>
        <taxon>Triticeae</taxon>
        <taxon>Triticinae</taxon>
        <taxon>Triticum</taxon>
    </lineage>
</organism>
<dbReference type="AlphaFoldDB" id="A0A3B6MUK1"/>
<dbReference type="Gene3D" id="3.90.1320.10">
    <property type="entry name" value="Outer-capsid protein sigma 3, large lobe"/>
    <property type="match status" value="1"/>
</dbReference>
<protein>
    <recommendedName>
        <fullName evidence="1">Neprosin PEP catalytic domain-containing protein</fullName>
    </recommendedName>
</protein>
<reference evidence="2" key="2">
    <citation type="submission" date="2018-10" db="UniProtKB">
        <authorList>
            <consortium name="EnsemblPlants"/>
        </authorList>
    </citation>
    <scope>IDENTIFICATION</scope>
</reference>
<dbReference type="Gramene" id="TraesROB_scaffold_024780_01G000200.1">
    <property type="protein sequence ID" value="TraesROB_scaffold_024780_01G000200.1"/>
    <property type="gene ID" value="TraesROB_scaffold_024780_01G000200"/>
</dbReference>
<keyword evidence="3" id="KW-1185">Reference proteome</keyword>
<evidence type="ECO:0000259" key="1">
    <source>
        <dbReference type="PROSITE" id="PS52045"/>
    </source>
</evidence>
<name>A0A3B6MUK1_WHEAT</name>
<dbReference type="Gramene" id="TraesCS5D02G262500.1">
    <property type="protein sequence ID" value="TraesCS5D02G262500.1"/>
    <property type="gene ID" value="TraesCS5D02G262500"/>
</dbReference>
<evidence type="ECO:0000313" key="3">
    <source>
        <dbReference type="Proteomes" id="UP000019116"/>
    </source>
</evidence>
<dbReference type="PROSITE" id="PS52045">
    <property type="entry name" value="NEPROSIN_PEP_CD"/>
    <property type="match status" value="1"/>
</dbReference>
<dbReference type="STRING" id="4565.A0A3B6MUK1"/>
<dbReference type="EnsemblPlants" id="TraesCS5D02G262500.1">
    <property type="protein sequence ID" value="TraesCS5D02G262500.1"/>
    <property type="gene ID" value="TraesCS5D02G262500"/>
</dbReference>
<dbReference type="InterPro" id="IPR053168">
    <property type="entry name" value="Glutamic_endopeptidase"/>
</dbReference>
<dbReference type="PANTHER" id="PTHR31589">
    <property type="entry name" value="PROTEIN, PUTATIVE (DUF239)-RELATED-RELATED"/>
    <property type="match status" value="1"/>
</dbReference>
<dbReference type="PANTHER" id="PTHR31589:SF96">
    <property type="entry name" value="NEPROSIN DOMAIN-CONTAINING PROTEIN"/>
    <property type="match status" value="1"/>
</dbReference>
<sequence length="242" mass="27612">MWHTDPGKFYGLRAEMSIWASPNQENSQESGASLQIYCQDGEKYNLIQTGFHVSPSLYNNRDIRFFTYWTKDLKSRGCYNSQCKGFVPASGAELVPGQAIAPPSIHGEQDHYIRLSLNKDQNSGDWVVYRHDLEKPSFLGHFPEELCPRTRQMQALTGFVNYFKNAHGPPMGSGHFPNDDDKRSAYFRRVKNYNSKGQAFNPFNTQMVCLVDRPDCYNVDDFLLEFKEGYSFHYGGPSGCIG</sequence>